<dbReference type="GO" id="GO:0016020">
    <property type="term" value="C:membrane"/>
    <property type="evidence" value="ECO:0007669"/>
    <property type="project" value="InterPro"/>
</dbReference>
<dbReference type="Proteomes" id="UP000005237">
    <property type="component" value="Unassembled WGS sequence"/>
</dbReference>
<feature type="transmembrane region" description="Helical" evidence="1">
    <location>
        <begin position="252"/>
        <end position="270"/>
    </location>
</feature>
<feature type="transmembrane region" description="Helical" evidence="1">
    <location>
        <begin position="348"/>
        <end position="376"/>
    </location>
</feature>
<feature type="domain" description="Neurotransmitter-gated ion-channel ligand-binding" evidence="3">
    <location>
        <begin position="65"/>
        <end position="203"/>
    </location>
</feature>
<dbReference type="PANTHER" id="PTHR18945">
    <property type="entry name" value="NEUROTRANSMITTER GATED ION CHANNEL"/>
    <property type="match status" value="1"/>
</dbReference>
<evidence type="ECO:0000313" key="4">
    <source>
        <dbReference type="EnsemblMetazoa" id="CJA11480.1"/>
    </source>
</evidence>
<accession>A0A8R1HZZ5</accession>
<keyword evidence="1" id="KW-0812">Transmembrane</keyword>
<dbReference type="SUPFAM" id="SSF63712">
    <property type="entry name" value="Nicotinic receptor ligand binding domain-like"/>
    <property type="match status" value="1"/>
</dbReference>
<protein>
    <submittedName>
        <fullName evidence="4">Neur_chan_LBD domain-containing protein</fullName>
    </submittedName>
</protein>
<dbReference type="InterPro" id="IPR006201">
    <property type="entry name" value="Neur_channel"/>
</dbReference>
<keyword evidence="2" id="KW-0732">Signal</keyword>
<feature type="chain" id="PRO_5035900103" evidence="2">
    <location>
        <begin position="20"/>
        <end position="402"/>
    </location>
</feature>
<reference evidence="4" key="2">
    <citation type="submission" date="2022-06" db="UniProtKB">
        <authorList>
            <consortium name="EnsemblMetazoa"/>
        </authorList>
    </citation>
    <scope>IDENTIFICATION</scope>
    <source>
        <strain evidence="4">DF5081</strain>
    </source>
</reference>
<dbReference type="Gene3D" id="1.20.58.390">
    <property type="entry name" value="Neurotransmitter-gated ion-channel transmembrane domain"/>
    <property type="match status" value="1"/>
</dbReference>
<dbReference type="Pfam" id="PF02931">
    <property type="entry name" value="Neur_chan_LBD"/>
    <property type="match status" value="1"/>
</dbReference>
<sequence length="402" mass="46388">MKWTCLLFLIQLNVLIAVAANVFQNDCNDNEAIIRYFEETARQQKVEPEKHIIEAEYAIHDWNYVSINNQLEVDGLIKFQWKNPSFAFAHLKSCNQKVNFNGLSKMVWTPNTSLKNLISLSNQTETKQLDILEDGTIIITEKTKYVIPCESKIQDYPFGNTTCHFTWKCSDDKNVICQWKKPVVEIQNHYSNGNLLLKNFSSSIEEELQLALTFSFSENAQTVLLSFFLPALLFLIPPWLSLLLGPMAITRCCILTTSLLLISINCYEFTHQHPPPGGVNSILVWKLFSFVFVIAIIVELIVITLLASLGRSRGLCTSKSKKRKYELEPLYEELNDLRQRNTRKTKNCCRITALLCDITSFIFFGIVLGLFCYRFYTSSDVISETINNWFIQIMHIIRKKFI</sequence>
<proteinExistence type="predicted"/>
<feature type="signal peptide" evidence="2">
    <location>
        <begin position="1"/>
        <end position="19"/>
    </location>
</feature>
<dbReference type="AlphaFoldDB" id="A0A8R1HZZ5"/>
<dbReference type="GO" id="GO:0004888">
    <property type="term" value="F:transmembrane signaling receptor activity"/>
    <property type="evidence" value="ECO:0007669"/>
    <property type="project" value="InterPro"/>
</dbReference>
<name>A0A8R1HZZ5_CAEJA</name>
<keyword evidence="1" id="KW-0472">Membrane</keyword>
<keyword evidence="1" id="KW-1133">Transmembrane helix</keyword>
<feature type="transmembrane region" description="Helical" evidence="1">
    <location>
        <begin position="223"/>
        <end position="245"/>
    </location>
</feature>
<keyword evidence="5" id="KW-1185">Reference proteome</keyword>
<dbReference type="EnsemblMetazoa" id="CJA11480.1">
    <property type="protein sequence ID" value="CJA11480.1"/>
    <property type="gene ID" value="WBGene00130684"/>
</dbReference>
<dbReference type="GO" id="GO:0005230">
    <property type="term" value="F:extracellular ligand-gated monoatomic ion channel activity"/>
    <property type="evidence" value="ECO:0007669"/>
    <property type="project" value="InterPro"/>
</dbReference>
<evidence type="ECO:0000259" key="3">
    <source>
        <dbReference type="Pfam" id="PF02931"/>
    </source>
</evidence>
<dbReference type="InterPro" id="IPR038050">
    <property type="entry name" value="Neuro_actylchol_rec"/>
</dbReference>
<organism evidence="4 5">
    <name type="scientific">Caenorhabditis japonica</name>
    <dbReference type="NCBI Taxonomy" id="281687"/>
    <lineage>
        <taxon>Eukaryota</taxon>
        <taxon>Metazoa</taxon>
        <taxon>Ecdysozoa</taxon>
        <taxon>Nematoda</taxon>
        <taxon>Chromadorea</taxon>
        <taxon>Rhabditida</taxon>
        <taxon>Rhabditina</taxon>
        <taxon>Rhabditomorpha</taxon>
        <taxon>Rhabditoidea</taxon>
        <taxon>Rhabditidae</taxon>
        <taxon>Peloderinae</taxon>
        <taxon>Caenorhabditis</taxon>
    </lineage>
</organism>
<evidence type="ECO:0000256" key="2">
    <source>
        <dbReference type="SAM" id="SignalP"/>
    </source>
</evidence>
<dbReference type="InterPro" id="IPR006202">
    <property type="entry name" value="Neur_chan_lig-bd"/>
</dbReference>
<reference evidence="5" key="1">
    <citation type="submission" date="2010-08" db="EMBL/GenBank/DDBJ databases">
        <authorList>
            <consortium name="Caenorhabditis japonica Sequencing Consortium"/>
            <person name="Wilson R.K."/>
        </authorList>
    </citation>
    <scope>NUCLEOTIDE SEQUENCE [LARGE SCALE GENOMIC DNA]</scope>
    <source>
        <strain evidence="5">DF5081</strain>
    </source>
</reference>
<dbReference type="Gene3D" id="2.70.170.10">
    <property type="entry name" value="Neurotransmitter-gated ion-channel ligand-binding domain"/>
    <property type="match status" value="1"/>
</dbReference>
<evidence type="ECO:0000313" key="5">
    <source>
        <dbReference type="Proteomes" id="UP000005237"/>
    </source>
</evidence>
<feature type="transmembrane region" description="Helical" evidence="1">
    <location>
        <begin position="282"/>
        <end position="309"/>
    </location>
</feature>
<evidence type="ECO:0000256" key="1">
    <source>
        <dbReference type="SAM" id="Phobius"/>
    </source>
</evidence>
<dbReference type="InterPro" id="IPR036734">
    <property type="entry name" value="Neur_chan_lig-bd_sf"/>
</dbReference>